<dbReference type="RefSeq" id="WP_092592396.1">
    <property type="nucleotide sequence ID" value="NZ_FMXN01000004.1"/>
</dbReference>
<evidence type="ECO:0000313" key="11">
    <source>
        <dbReference type="EMBL" id="SDB25739.1"/>
    </source>
</evidence>
<evidence type="ECO:0000259" key="10">
    <source>
        <dbReference type="Pfam" id="PF04316"/>
    </source>
</evidence>
<dbReference type="GO" id="GO:0044781">
    <property type="term" value="P:bacterial-type flagellum organization"/>
    <property type="evidence" value="ECO:0007669"/>
    <property type="project" value="UniProtKB-KW"/>
</dbReference>
<keyword evidence="3" id="KW-0678">Repressor</keyword>
<evidence type="ECO:0000256" key="9">
    <source>
        <dbReference type="SAM" id="MobiDB-lite"/>
    </source>
</evidence>
<dbReference type="Proteomes" id="UP000199626">
    <property type="component" value="Unassembled WGS sequence"/>
</dbReference>
<gene>
    <name evidence="11" type="ORF">SAMN02927930_01007</name>
</gene>
<feature type="domain" description="Anti-sigma-28 factor FlgM C-terminal" evidence="10">
    <location>
        <begin position="39"/>
        <end position="84"/>
    </location>
</feature>
<keyword evidence="4" id="KW-1005">Bacterial flagellum biogenesis</keyword>
<comment type="function">
    <text evidence="7">Responsible for the coupling of flagellin expression to flagellar assembly by preventing expression of the flagellin genes when a component of the middle class of proteins is defective. It negatively regulates flagellar genes by inhibiting the activity of FliA by directly binding to FliA.</text>
</comment>
<sequence length="89" mass="9710">MKVNGYQPVSSVGSTDSSRTQGAQKTTRTSSELQQQADVVTHLSQLPQDSSQDIDHVRVAELRDAIRDGKLVMNTEKIAEALLQDLTKG</sequence>
<evidence type="ECO:0000256" key="2">
    <source>
        <dbReference type="ARBA" id="ARBA00017823"/>
    </source>
</evidence>
<proteinExistence type="inferred from homology"/>
<accession>A0A1G6BYQ7</accession>
<dbReference type="AlphaFoldDB" id="A0A1G6BYQ7"/>
<dbReference type="STRING" id="1159017.SAMN02927930_01007"/>
<evidence type="ECO:0000256" key="1">
    <source>
        <dbReference type="ARBA" id="ARBA00005322"/>
    </source>
</evidence>
<dbReference type="InterPro" id="IPR007412">
    <property type="entry name" value="FlgM"/>
</dbReference>
<dbReference type="GO" id="GO:0045892">
    <property type="term" value="P:negative regulation of DNA-templated transcription"/>
    <property type="evidence" value="ECO:0007669"/>
    <property type="project" value="InterPro"/>
</dbReference>
<keyword evidence="12" id="KW-1185">Reference proteome</keyword>
<dbReference type="InterPro" id="IPR031316">
    <property type="entry name" value="FlgM_C"/>
</dbReference>
<evidence type="ECO:0000256" key="7">
    <source>
        <dbReference type="ARBA" id="ARBA00024739"/>
    </source>
</evidence>
<dbReference type="NCBIfam" id="TIGR03824">
    <property type="entry name" value="FlgM_jcvi"/>
    <property type="match status" value="1"/>
</dbReference>
<dbReference type="OrthoDB" id="5298032at2"/>
<feature type="region of interest" description="Disordered" evidence="9">
    <location>
        <begin position="1"/>
        <end position="35"/>
    </location>
</feature>
<dbReference type="EMBL" id="FMXN01000004">
    <property type="protein sequence ID" value="SDB25739.1"/>
    <property type="molecule type" value="Genomic_DNA"/>
</dbReference>
<evidence type="ECO:0000256" key="8">
    <source>
        <dbReference type="ARBA" id="ARBA00030117"/>
    </source>
</evidence>
<evidence type="ECO:0000256" key="6">
    <source>
        <dbReference type="ARBA" id="ARBA00023163"/>
    </source>
</evidence>
<organism evidence="11 12">
    <name type="scientific">Pseudidiomarina indica</name>
    <dbReference type="NCBI Taxonomy" id="1159017"/>
    <lineage>
        <taxon>Bacteria</taxon>
        <taxon>Pseudomonadati</taxon>
        <taxon>Pseudomonadota</taxon>
        <taxon>Gammaproteobacteria</taxon>
        <taxon>Alteromonadales</taxon>
        <taxon>Idiomarinaceae</taxon>
        <taxon>Pseudidiomarina</taxon>
    </lineage>
</organism>
<evidence type="ECO:0000256" key="5">
    <source>
        <dbReference type="ARBA" id="ARBA00023015"/>
    </source>
</evidence>
<keyword evidence="6" id="KW-0804">Transcription</keyword>
<evidence type="ECO:0000256" key="3">
    <source>
        <dbReference type="ARBA" id="ARBA00022491"/>
    </source>
</evidence>
<protein>
    <recommendedName>
        <fullName evidence="2">Negative regulator of flagellin synthesis</fullName>
    </recommendedName>
    <alternativeName>
        <fullName evidence="8">Anti-sigma-28 factor</fullName>
    </alternativeName>
</protein>
<evidence type="ECO:0000313" key="12">
    <source>
        <dbReference type="Proteomes" id="UP000199626"/>
    </source>
</evidence>
<dbReference type="SUPFAM" id="SSF101498">
    <property type="entry name" value="Anti-sigma factor FlgM"/>
    <property type="match status" value="1"/>
</dbReference>
<evidence type="ECO:0000256" key="4">
    <source>
        <dbReference type="ARBA" id="ARBA00022795"/>
    </source>
</evidence>
<feature type="compositionally biased region" description="Polar residues" evidence="9">
    <location>
        <begin position="7"/>
        <end position="35"/>
    </location>
</feature>
<dbReference type="Pfam" id="PF04316">
    <property type="entry name" value="FlgM"/>
    <property type="match status" value="1"/>
</dbReference>
<name>A0A1G6BYQ7_9GAMM</name>
<comment type="similarity">
    <text evidence="1">Belongs to the FlgM family.</text>
</comment>
<dbReference type="InterPro" id="IPR035890">
    <property type="entry name" value="Anti-sigma-28_factor_FlgM_sf"/>
</dbReference>
<keyword evidence="5" id="KW-0805">Transcription regulation</keyword>
<reference evidence="12" key="1">
    <citation type="submission" date="2016-10" db="EMBL/GenBank/DDBJ databases">
        <authorList>
            <person name="Varghese N."/>
            <person name="Submissions S."/>
        </authorList>
    </citation>
    <scope>NUCLEOTIDE SEQUENCE [LARGE SCALE GENOMIC DNA]</scope>
    <source>
        <strain evidence="12">CGMCC 1.10824</strain>
    </source>
</reference>